<organism evidence="2">
    <name type="scientific">Pseudopediastrum sp. CL0201VA</name>
    <dbReference type="NCBI Taxonomy" id="2184484"/>
    <lineage>
        <taxon>Eukaryota</taxon>
        <taxon>Viridiplantae</taxon>
        <taxon>Chlorophyta</taxon>
        <taxon>core chlorophytes</taxon>
        <taxon>Chlorophyceae</taxon>
        <taxon>CS clade</taxon>
        <taxon>Sphaeropleales</taxon>
        <taxon>Hydrodictyaceae</taxon>
        <taxon>Pseudopediastrum</taxon>
    </lineage>
</organism>
<evidence type="ECO:0000313" key="2">
    <source>
        <dbReference type="EMBL" id="AWI68862.1"/>
    </source>
</evidence>
<keyword evidence="2" id="KW-0150">Chloroplast</keyword>
<reference evidence="2" key="1">
    <citation type="journal article" date="2018" name="Am. J. Bot.">
        <title>Organellar phylogenomics inform systematics in the green algal family Hydrodictyaceae (Chlorophyceae) and provide clues to the complex evolutionary history of plastid genomes in the green algal tree of life.</title>
        <authorList>
            <person name="McManus H.A."/>
            <person name="Fucikova K."/>
            <person name="Lewis P.O."/>
            <person name="Lewis L.A."/>
            <person name="Karol K.G."/>
        </authorList>
    </citation>
    <scope>NUCLEOTIDE SEQUENCE</scope>
</reference>
<dbReference type="GO" id="GO:0006397">
    <property type="term" value="P:mRNA processing"/>
    <property type="evidence" value="ECO:0007669"/>
    <property type="project" value="InterPro"/>
</dbReference>
<dbReference type="InterPro" id="IPR000477">
    <property type="entry name" value="RT_dom"/>
</dbReference>
<accession>A0A2U8GJM1</accession>
<dbReference type="GeneID" id="36951990"/>
<geneLocation type="chloroplast" evidence="2"/>
<dbReference type="GO" id="GO:0005739">
    <property type="term" value="C:mitochondrion"/>
    <property type="evidence" value="ECO:0007669"/>
    <property type="project" value="UniProtKB-ARBA"/>
</dbReference>
<dbReference type="InterPro" id="IPR024937">
    <property type="entry name" value="Domain_X"/>
</dbReference>
<dbReference type="CDD" id="cd01651">
    <property type="entry name" value="RT_G2_intron"/>
    <property type="match status" value="1"/>
</dbReference>
<name>A0A2U8GJM1_9CHLO</name>
<dbReference type="Pfam" id="PF00078">
    <property type="entry name" value="RVT_1"/>
    <property type="match status" value="1"/>
</dbReference>
<dbReference type="AlphaFoldDB" id="A0A2U8GJM1"/>
<dbReference type="InterPro" id="IPR051083">
    <property type="entry name" value="GrpII_Intron_Splice-Mob/Def"/>
</dbReference>
<dbReference type="InterPro" id="IPR043502">
    <property type="entry name" value="DNA/RNA_pol_sf"/>
</dbReference>
<keyword evidence="2" id="KW-0934">Plastid</keyword>
<proteinExistence type="predicted"/>
<dbReference type="PANTHER" id="PTHR34047">
    <property type="entry name" value="NUCLEAR INTRON MATURASE 1, MITOCHONDRIAL-RELATED"/>
    <property type="match status" value="1"/>
</dbReference>
<dbReference type="SUPFAM" id="SSF56672">
    <property type="entry name" value="DNA/RNA polymerases"/>
    <property type="match status" value="1"/>
</dbReference>
<evidence type="ECO:0000259" key="1">
    <source>
        <dbReference type="PROSITE" id="PS50878"/>
    </source>
</evidence>
<dbReference type="Pfam" id="PF01348">
    <property type="entry name" value="Intron_maturas2"/>
    <property type="match status" value="1"/>
</dbReference>
<feature type="domain" description="Reverse transcriptase" evidence="1">
    <location>
        <begin position="128"/>
        <end position="448"/>
    </location>
</feature>
<dbReference type="PANTHER" id="PTHR34047:SF8">
    <property type="entry name" value="PROTEIN YKFC"/>
    <property type="match status" value="1"/>
</dbReference>
<sequence>MNTVSGQKNKASNINTKRAKLEAKYKEQNFKRLKTIDKIAIKSAADPNAQFDDLLRVISDDGVLYQAMGNINKKKGSLTQGPATDPTTADASSAKLIEKLSKDLRNKTFRFNPIRRVYMDKSGKSPVTEEQKAQLLKLHKQGKVTMAQIKELKARPLGISSFPDKIVQEAMRMVLTAIYEPEFSRTNTNFGFRPGKGCQDAIHQIQQKAKAMDYAIEGDIKGAFDNVNHKKMIEILGRKIKDQCFLRLVMGGLKCGVMFLNYRQDSDLGTTQGSVVSPLLYNIYFHEFDKYITTEFTQLVHNINETENRKDRPINKLYRFYGGKRARLKLPAMIENYKKLYKEQGTTDDTILLSQEIKKTRKIANELEKKQKSLKSRTKSRQTIRFWYTRYADDWLLLSNADYPRMVEWKSLFTKWISEKLQLAVSEEKTKITEIRKGDRAKFLGFSITRAKGTKLINMGLYKKTRTDILSRIKYTRQKLTDEKIYKIRSVNTSVVVTWDRERVINRLIQNNMAKKYNNKLRSTSKISWTNLGEQEIVQRYNYIIRGYMNYYAPVTDRPLDLGLLYYILKYSCVHTLAHKRKTTLTKIFTKFGRDVKIKYKTKIQTKDKVTGNEITNITEKEVQLLTWKDCKKIMTEILFATRKKTKRKKTRLNIHHEYHY</sequence>
<dbReference type="PROSITE" id="PS50878">
    <property type="entry name" value="RT_POL"/>
    <property type="match status" value="1"/>
</dbReference>
<dbReference type="EMBL" id="MF276985">
    <property type="protein sequence ID" value="AWI68862.1"/>
    <property type="molecule type" value="Genomic_DNA"/>
</dbReference>
<protein>
    <recommendedName>
        <fullName evidence="1">Reverse transcriptase domain-containing protein</fullName>
    </recommendedName>
</protein>
<dbReference type="RefSeq" id="YP_009492282.1">
    <property type="nucleotide sequence ID" value="NC_037922.1"/>
</dbReference>